<evidence type="ECO:0000256" key="1">
    <source>
        <dbReference type="SAM" id="Phobius"/>
    </source>
</evidence>
<dbReference type="OrthoDB" id="10004439at2"/>
<keyword evidence="3" id="KW-1185">Reference proteome</keyword>
<sequence>MKKLITRIRLKLSILHHNQKGIIFPYVLSVMLLASSFLLMTFEQELYQKEQLKLIETQQQIQNLIQASTFDFNQNLDHLDLSHPNSIEFNYVTGHVNIEYELISDHIVQLKFMIEVDGLNKPFVTHTKIHV</sequence>
<dbReference type="Proteomes" id="UP000276443">
    <property type="component" value="Unassembled WGS sequence"/>
</dbReference>
<evidence type="ECO:0008006" key="4">
    <source>
        <dbReference type="Google" id="ProtNLM"/>
    </source>
</evidence>
<protein>
    <recommendedName>
        <fullName evidence="4">ComG operon protein 7 (ComGG)</fullName>
    </recommendedName>
</protein>
<gene>
    <name evidence="2" type="ORF">EDC24_0518</name>
</gene>
<dbReference type="EMBL" id="RKRF01000007">
    <property type="protein sequence ID" value="RPF55635.1"/>
    <property type="molecule type" value="Genomic_DNA"/>
</dbReference>
<keyword evidence="1" id="KW-1133">Transmembrane helix</keyword>
<feature type="transmembrane region" description="Helical" evidence="1">
    <location>
        <begin position="21"/>
        <end position="42"/>
    </location>
</feature>
<accession>A0A3N5CAH3</accession>
<organism evidence="2 3">
    <name type="scientific">Aquisalibacillus elongatus</name>
    <dbReference type="NCBI Taxonomy" id="485577"/>
    <lineage>
        <taxon>Bacteria</taxon>
        <taxon>Bacillati</taxon>
        <taxon>Bacillota</taxon>
        <taxon>Bacilli</taxon>
        <taxon>Bacillales</taxon>
        <taxon>Bacillaceae</taxon>
        <taxon>Aquisalibacillus</taxon>
    </lineage>
</organism>
<evidence type="ECO:0000313" key="3">
    <source>
        <dbReference type="Proteomes" id="UP000276443"/>
    </source>
</evidence>
<reference evidence="2 3" key="1">
    <citation type="submission" date="2018-11" db="EMBL/GenBank/DDBJ databases">
        <title>Genomic Encyclopedia of Type Strains, Phase IV (KMG-IV): sequencing the most valuable type-strain genomes for metagenomic binning, comparative biology and taxonomic classification.</title>
        <authorList>
            <person name="Goeker M."/>
        </authorList>
    </citation>
    <scope>NUCLEOTIDE SEQUENCE [LARGE SCALE GENOMIC DNA]</scope>
    <source>
        <strain evidence="2 3">DSM 18090</strain>
    </source>
</reference>
<evidence type="ECO:0000313" key="2">
    <source>
        <dbReference type="EMBL" id="RPF55635.1"/>
    </source>
</evidence>
<keyword evidence="1" id="KW-0472">Membrane</keyword>
<name>A0A3N5CAH3_9BACI</name>
<comment type="caution">
    <text evidence="2">The sequence shown here is derived from an EMBL/GenBank/DDBJ whole genome shotgun (WGS) entry which is preliminary data.</text>
</comment>
<dbReference type="AlphaFoldDB" id="A0A3N5CAH3"/>
<keyword evidence="1" id="KW-0812">Transmembrane</keyword>
<proteinExistence type="predicted"/>